<sequence length="109" mass="11855">PLTTVARKKDGKRVKFNPDGPAICTFSPEQPTNPPATLKENVHRDSVSFVIQSESVVNALMKVHDDEVAKIRQKTSTSLLQPGAAKTTLQADVASKSEGIEQNILRSNM</sequence>
<proteinExistence type="predicted"/>
<organism evidence="2 3">
    <name type="scientific">Pristionchus mayeri</name>
    <dbReference type="NCBI Taxonomy" id="1317129"/>
    <lineage>
        <taxon>Eukaryota</taxon>
        <taxon>Metazoa</taxon>
        <taxon>Ecdysozoa</taxon>
        <taxon>Nematoda</taxon>
        <taxon>Chromadorea</taxon>
        <taxon>Rhabditida</taxon>
        <taxon>Rhabditina</taxon>
        <taxon>Diplogasteromorpha</taxon>
        <taxon>Diplogasteroidea</taxon>
        <taxon>Neodiplogasteridae</taxon>
        <taxon>Pristionchus</taxon>
    </lineage>
</organism>
<comment type="caution">
    <text evidence="2">The sequence shown here is derived from an EMBL/GenBank/DDBJ whole genome shotgun (WGS) entry which is preliminary data.</text>
</comment>
<dbReference type="AlphaFoldDB" id="A0AAN4ZR24"/>
<evidence type="ECO:0000256" key="1">
    <source>
        <dbReference type="SAM" id="MobiDB-lite"/>
    </source>
</evidence>
<dbReference type="EMBL" id="BTRK01000003">
    <property type="protein sequence ID" value="GMR42882.1"/>
    <property type="molecule type" value="Genomic_DNA"/>
</dbReference>
<feature type="region of interest" description="Disordered" evidence="1">
    <location>
        <begin position="1"/>
        <end position="33"/>
    </location>
</feature>
<feature type="non-terminal residue" evidence="2">
    <location>
        <position position="1"/>
    </location>
</feature>
<gene>
    <name evidence="2" type="ORF">PMAYCL1PPCAC_13077</name>
</gene>
<accession>A0AAN4ZR24</accession>
<reference evidence="3" key="1">
    <citation type="submission" date="2022-10" db="EMBL/GenBank/DDBJ databases">
        <title>Genome assembly of Pristionchus species.</title>
        <authorList>
            <person name="Yoshida K."/>
            <person name="Sommer R.J."/>
        </authorList>
    </citation>
    <scope>NUCLEOTIDE SEQUENCE [LARGE SCALE GENOMIC DNA]</scope>
    <source>
        <strain evidence="3">RS5460</strain>
    </source>
</reference>
<name>A0AAN4ZR24_9BILA</name>
<evidence type="ECO:0000313" key="3">
    <source>
        <dbReference type="Proteomes" id="UP001328107"/>
    </source>
</evidence>
<dbReference type="Proteomes" id="UP001328107">
    <property type="component" value="Unassembled WGS sequence"/>
</dbReference>
<keyword evidence="3" id="KW-1185">Reference proteome</keyword>
<feature type="non-terminal residue" evidence="2">
    <location>
        <position position="109"/>
    </location>
</feature>
<protein>
    <submittedName>
        <fullName evidence="2">Uncharacterized protein</fullName>
    </submittedName>
</protein>
<evidence type="ECO:0000313" key="2">
    <source>
        <dbReference type="EMBL" id="GMR42882.1"/>
    </source>
</evidence>